<gene>
    <name evidence="1" type="ORF">SCO02_18250</name>
</gene>
<evidence type="ECO:0000313" key="1">
    <source>
        <dbReference type="EMBL" id="GEQ03384.1"/>
    </source>
</evidence>
<sequence>MISTPFWIVYDSSALNVSYLGNNITPYSFGVIFKKVNDHFDDGFYLSFVCRSEIIK</sequence>
<dbReference type="AlphaFoldDB" id="A0AB34AJZ8"/>
<dbReference type="EMBL" id="BKAW01000008">
    <property type="protein sequence ID" value="GEQ03384.1"/>
    <property type="molecule type" value="Genomic_DNA"/>
</dbReference>
<evidence type="ECO:0000313" key="2">
    <source>
        <dbReference type="Proteomes" id="UP000321839"/>
    </source>
</evidence>
<keyword evidence="2" id="KW-1185">Reference proteome</keyword>
<dbReference type="Proteomes" id="UP000321839">
    <property type="component" value="Unassembled WGS sequence"/>
</dbReference>
<protein>
    <submittedName>
        <fullName evidence="1">Uncharacterized protein</fullName>
    </submittedName>
</protein>
<proteinExistence type="predicted"/>
<organism evidence="1 2">
    <name type="scientific">Staphylococcus ureilyticus</name>
    <name type="common">Staphylococcus cohnii subsp. urealyticus</name>
    <dbReference type="NCBI Taxonomy" id="94138"/>
    <lineage>
        <taxon>Bacteria</taxon>
        <taxon>Bacillati</taxon>
        <taxon>Bacillota</taxon>
        <taxon>Bacilli</taxon>
        <taxon>Bacillales</taxon>
        <taxon>Staphylococcaceae</taxon>
        <taxon>Staphylococcus</taxon>
        <taxon>Staphylococcus cohnii species complex</taxon>
    </lineage>
</organism>
<reference evidence="1 2" key="1">
    <citation type="submission" date="2019-07" db="EMBL/GenBank/DDBJ databases">
        <title>Whole genome shotgun sequence of Staphylococcus cohnii subsp. urealyticus NBRC 109766.</title>
        <authorList>
            <person name="Hosoyama A."/>
            <person name="Uohara A."/>
            <person name="Ohji S."/>
            <person name="Ichikawa N."/>
        </authorList>
    </citation>
    <scope>NUCLEOTIDE SEQUENCE [LARGE SCALE GENOMIC DNA]</scope>
    <source>
        <strain evidence="1 2">NBRC 109766</strain>
    </source>
</reference>
<name>A0AB34AJZ8_STAUR</name>
<comment type="caution">
    <text evidence="1">The sequence shown here is derived from an EMBL/GenBank/DDBJ whole genome shotgun (WGS) entry which is preliminary data.</text>
</comment>
<accession>A0AB34AJZ8</accession>